<sequence length="231" mass="25460">MSEVDAVLAASLLGLILADDAIAFIAHPAVPRPLLSLKGSFNFNALSDGDCRFNFRFWKTDVIRLHKALSLEEDYKLPSRVRVGGMEGLCIMLRRLAYPGRYGDLAVMFGRSPTALCLIFRYMVDLIHTKYGGLVALECGLLDASRCAVYARAVAARGSPITRCIGFIDGTRVAVMTSIFYVKAISFSASVLFAETLSASTVIRRIRIGRHYKWGTRARGFRETKKPSTAP</sequence>
<evidence type="ECO:0000313" key="3">
    <source>
        <dbReference type="Proteomes" id="UP000460718"/>
    </source>
</evidence>
<dbReference type="EMBL" id="QXFW01006867">
    <property type="protein sequence ID" value="KAE8958267.1"/>
    <property type="molecule type" value="Genomic_DNA"/>
</dbReference>
<reference evidence="2 3" key="1">
    <citation type="submission" date="2018-09" db="EMBL/GenBank/DDBJ databases">
        <title>Genomic investigation of the strawberry pathogen Phytophthora fragariae indicates pathogenicity is determined by transcriptional variation in three key races.</title>
        <authorList>
            <person name="Adams T.M."/>
            <person name="Armitage A.D."/>
            <person name="Sobczyk M.K."/>
            <person name="Bates H.J."/>
            <person name="Dunwell J.M."/>
            <person name="Nellist C.F."/>
            <person name="Harrison R.J."/>
        </authorList>
    </citation>
    <scope>NUCLEOTIDE SEQUENCE [LARGE SCALE GENOMIC DNA]</scope>
    <source>
        <strain evidence="2 3">SCRP245</strain>
    </source>
</reference>
<organism evidence="2 3">
    <name type="scientific">Phytophthora fragariae</name>
    <dbReference type="NCBI Taxonomy" id="53985"/>
    <lineage>
        <taxon>Eukaryota</taxon>
        <taxon>Sar</taxon>
        <taxon>Stramenopiles</taxon>
        <taxon>Oomycota</taxon>
        <taxon>Peronosporomycetes</taxon>
        <taxon>Peronosporales</taxon>
        <taxon>Peronosporaceae</taxon>
        <taxon>Phytophthora</taxon>
    </lineage>
</organism>
<protein>
    <recommendedName>
        <fullName evidence="4">DDE Tnp4 domain-containing protein</fullName>
    </recommendedName>
</protein>
<keyword evidence="1" id="KW-0732">Signal</keyword>
<evidence type="ECO:0008006" key="4">
    <source>
        <dbReference type="Google" id="ProtNLM"/>
    </source>
</evidence>
<dbReference type="Proteomes" id="UP000460718">
    <property type="component" value="Unassembled WGS sequence"/>
</dbReference>
<gene>
    <name evidence="2" type="ORF">PF011_g30829</name>
</gene>
<dbReference type="AlphaFoldDB" id="A0A6A3GNW3"/>
<feature type="signal peptide" evidence="1">
    <location>
        <begin position="1"/>
        <end position="18"/>
    </location>
</feature>
<dbReference type="PANTHER" id="PTHR34615">
    <property type="entry name" value="PX DOMAIN-CONTAINING PROTEIN"/>
    <property type="match status" value="1"/>
</dbReference>
<dbReference type="PANTHER" id="PTHR34615:SF1">
    <property type="entry name" value="PX DOMAIN-CONTAINING PROTEIN"/>
    <property type="match status" value="1"/>
</dbReference>
<feature type="chain" id="PRO_5025371731" description="DDE Tnp4 domain-containing protein" evidence="1">
    <location>
        <begin position="19"/>
        <end position="231"/>
    </location>
</feature>
<proteinExistence type="predicted"/>
<comment type="caution">
    <text evidence="2">The sequence shown here is derived from an EMBL/GenBank/DDBJ whole genome shotgun (WGS) entry which is preliminary data.</text>
</comment>
<accession>A0A6A3GNW3</accession>
<evidence type="ECO:0000256" key="1">
    <source>
        <dbReference type="SAM" id="SignalP"/>
    </source>
</evidence>
<evidence type="ECO:0000313" key="2">
    <source>
        <dbReference type="EMBL" id="KAE8958267.1"/>
    </source>
</evidence>
<name>A0A6A3GNW3_9STRA</name>